<dbReference type="InterPro" id="IPR019993">
    <property type="entry name" value="RecB_nuclease_TM0106_put"/>
</dbReference>
<dbReference type="InterPro" id="IPR012337">
    <property type="entry name" value="RNaseH-like_sf"/>
</dbReference>
<dbReference type="InterPro" id="IPR010995">
    <property type="entry name" value="DNA_repair_Rad51/TF_NusA_a-hlx"/>
</dbReference>
<organism evidence="2">
    <name type="scientific">Cyanothece sp. (strain PCC 7425 / ATCC 29141)</name>
    <dbReference type="NCBI Taxonomy" id="395961"/>
    <lineage>
        <taxon>Bacteria</taxon>
        <taxon>Bacillati</taxon>
        <taxon>Cyanobacteriota</taxon>
        <taxon>Cyanophyceae</taxon>
        <taxon>Gomontiellales</taxon>
        <taxon>Cyanothecaceae</taxon>
        <taxon>Cyanothece</taxon>
    </lineage>
</organism>
<dbReference type="GO" id="GO:0000166">
    <property type="term" value="F:nucleotide binding"/>
    <property type="evidence" value="ECO:0007669"/>
    <property type="project" value="InterPro"/>
</dbReference>
<reference evidence="2" key="1">
    <citation type="submission" date="2009-01" db="EMBL/GenBank/DDBJ databases">
        <title>Complete sequence of chromosome Cyanothece sp. PCC 7425.</title>
        <authorList>
            <consortium name="US DOE Joint Genome Institute"/>
            <person name="Lucas S."/>
            <person name="Copeland A."/>
            <person name="Lapidus A."/>
            <person name="Glavina del Rio T."/>
            <person name="Dalin E."/>
            <person name="Tice H."/>
            <person name="Bruce D."/>
            <person name="Goodwin L."/>
            <person name="Pitluck S."/>
            <person name="Sims D."/>
            <person name="Meineke L."/>
            <person name="Brettin T."/>
            <person name="Detter J.C."/>
            <person name="Han C."/>
            <person name="Larimer F."/>
            <person name="Land M."/>
            <person name="Hauser L."/>
            <person name="Kyrpides N."/>
            <person name="Ovchinnikova G."/>
            <person name="Liberton M."/>
            <person name="Stoeckel J."/>
            <person name="Banerjee A."/>
            <person name="Singh A."/>
            <person name="Page L."/>
            <person name="Sato H."/>
            <person name="Zhao L."/>
            <person name="Sherman L."/>
            <person name="Pakrasi H."/>
            <person name="Richardson P."/>
        </authorList>
    </citation>
    <scope>NUCLEOTIDE SEQUENCE</scope>
    <source>
        <strain evidence="2">PCC 7425</strain>
    </source>
</reference>
<dbReference type="AlphaFoldDB" id="B8HPW5"/>
<dbReference type="SUPFAM" id="SSF53098">
    <property type="entry name" value="Ribonuclease H-like"/>
    <property type="match status" value="1"/>
</dbReference>
<dbReference type="HOGENOM" id="CLU_044183_0_0_3"/>
<dbReference type="Gene3D" id="1.10.150.20">
    <property type="entry name" value="5' to 3' exonuclease, C-terminal subdomain"/>
    <property type="match status" value="1"/>
</dbReference>
<feature type="domain" description="YprB ribonuclease H-like" evidence="1">
    <location>
        <begin position="299"/>
        <end position="470"/>
    </location>
</feature>
<dbReference type="Pfam" id="PF13482">
    <property type="entry name" value="RNase_H_2"/>
    <property type="match status" value="1"/>
</dbReference>
<name>B8HPW5_CYAP4</name>
<dbReference type="InterPro" id="IPR038720">
    <property type="entry name" value="YprB_RNase_H-like_dom"/>
</dbReference>
<dbReference type="eggNOG" id="COG2251">
    <property type="taxonomic scope" value="Bacteria"/>
</dbReference>
<dbReference type="SUPFAM" id="SSF47794">
    <property type="entry name" value="Rad51 N-terminal domain-like"/>
    <property type="match status" value="1"/>
</dbReference>
<dbReference type="NCBIfam" id="TIGR03491">
    <property type="entry name" value="TM0106 family RecB-like putative nuclease"/>
    <property type="match status" value="1"/>
</dbReference>
<dbReference type="KEGG" id="cyn:Cyan7425_3349"/>
<gene>
    <name evidence="2" type="ordered locus">Cyan7425_3349</name>
</gene>
<sequence>MLITAQLLLNFQRCARRAFLEVYGDPEQKIPPSDFLLKLAQDSQAHQQMVLAEQDWVQPIYPKGDWKAGAQATLELMQQGVEQIYQGVLLVEEADDLMVSTPDLLTRQPGLSNFGDWLYVPTEIKLSKRPKLEYQIILSFHTYLLASVQGAWPETAWLWLREKGLYSVDLWRSLPLMQEQLAELVNLLKARKEPEVFISRSQCSHCTWYEHCYGLAQSQQHLSLLPGVTASRYTVLQQHRLTTVEALASIAPQQLEALPGFGRDVAEKLVRQARSTLHNHAIPLPTLPPDTLPTAPIELYFDIEAEPGLDLVFLHGILVVDRAEQSQTFYPLVAECPEAEEQAWYQFLELVHSYPTAPIFHFCPYETQTVERLAQLYRTPNRRIKPLLSRCIDLHQWVTQTVTLPIESYTLKLIARWIGFQWRDAQANGAQAIYWYTQWLQTGDRQFLNAIIDYNEDDCRATHRVKDWLVEFLSLHQLPANPDLIAGNGRSLSLGNPDANIAHIAKKLQGCP</sequence>
<evidence type="ECO:0000259" key="1">
    <source>
        <dbReference type="Pfam" id="PF13482"/>
    </source>
</evidence>
<dbReference type="OrthoDB" id="9757917at2"/>
<dbReference type="EMBL" id="CP001344">
    <property type="protein sequence ID" value="ACL45674.1"/>
    <property type="molecule type" value="Genomic_DNA"/>
</dbReference>
<proteinExistence type="predicted"/>
<dbReference type="STRING" id="395961.Cyan7425_3349"/>
<protein>
    <recommendedName>
        <fullName evidence="1">YprB ribonuclease H-like domain-containing protein</fullName>
    </recommendedName>
</protein>
<accession>B8HPW5</accession>
<evidence type="ECO:0000313" key="2">
    <source>
        <dbReference type="EMBL" id="ACL45674.1"/>
    </source>
</evidence>